<proteinExistence type="predicted"/>
<evidence type="ECO:0000313" key="2">
    <source>
        <dbReference type="EMBL" id="CAF4719051.1"/>
    </source>
</evidence>
<accession>A0A821JLS1</accession>
<reference evidence="2" key="1">
    <citation type="submission" date="2021-02" db="EMBL/GenBank/DDBJ databases">
        <authorList>
            <person name="Nowell W R."/>
        </authorList>
    </citation>
    <scope>NUCLEOTIDE SEQUENCE</scope>
</reference>
<evidence type="ECO:0000313" key="3">
    <source>
        <dbReference type="Proteomes" id="UP000663862"/>
    </source>
</evidence>
<dbReference type="Proteomes" id="UP000663862">
    <property type="component" value="Unassembled WGS sequence"/>
</dbReference>
<sequence length="103" mass="11692">PEDEEEPGETHVADEEIQQKLTATEIHLESPHESDQEMDLEEEPYQSEQKLSSDQITLESPHITEQDEDELSSNFEAVVIPSHEVIEQVAIESAVPREPESDK</sequence>
<gene>
    <name evidence="2" type="ORF">TSG867_LOCUS34004</name>
</gene>
<evidence type="ECO:0000256" key="1">
    <source>
        <dbReference type="SAM" id="MobiDB-lite"/>
    </source>
</evidence>
<organism evidence="2 3">
    <name type="scientific">Rotaria socialis</name>
    <dbReference type="NCBI Taxonomy" id="392032"/>
    <lineage>
        <taxon>Eukaryota</taxon>
        <taxon>Metazoa</taxon>
        <taxon>Spiralia</taxon>
        <taxon>Gnathifera</taxon>
        <taxon>Rotifera</taxon>
        <taxon>Eurotatoria</taxon>
        <taxon>Bdelloidea</taxon>
        <taxon>Philodinida</taxon>
        <taxon>Philodinidae</taxon>
        <taxon>Rotaria</taxon>
    </lineage>
</organism>
<protein>
    <submittedName>
        <fullName evidence="2">Uncharacterized protein</fullName>
    </submittedName>
</protein>
<comment type="caution">
    <text evidence="2">The sequence shown here is derived from an EMBL/GenBank/DDBJ whole genome shotgun (WGS) entry which is preliminary data.</text>
</comment>
<feature type="non-terminal residue" evidence="2">
    <location>
        <position position="1"/>
    </location>
</feature>
<dbReference type="EMBL" id="CAJOBQ010013942">
    <property type="protein sequence ID" value="CAF4719051.1"/>
    <property type="molecule type" value="Genomic_DNA"/>
</dbReference>
<dbReference type="AlphaFoldDB" id="A0A821JLS1"/>
<feature type="compositionally biased region" description="Acidic residues" evidence="1">
    <location>
        <begin position="36"/>
        <end position="45"/>
    </location>
</feature>
<feature type="compositionally biased region" description="Polar residues" evidence="1">
    <location>
        <begin position="46"/>
        <end position="58"/>
    </location>
</feature>
<name>A0A821JLS1_9BILA</name>
<feature type="compositionally biased region" description="Basic and acidic residues" evidence="1">
    <location>
        <begin position="26"/>
        <end position="35"/>
    </location>
</feature>
<feature type="non-terminal residue" evidence="2">
    <location>
        <position position="103"/>
    </location>
</feature>
<feature type="region of interest" description="Disordered" evidence="1">
    <location>
        <begin position="26"/>
        <end position="70"/>
    </location>
</feature>